<proteinExistence type="predicted"/>
<protein>
    <submittedName>
        <fullName evidence="3">Uncharacterized protein</fullName>
    </submittedName>
</protein>
<evidence type="ECO:0000256" key="1">
    <source>
        <dbReference type="SAM" id="MobiDB-lite"/>
    </source>
</evidence>
<name>A0A6J3MAK3_9PEZI</name>
<reference evidence="3" key="3">
    <citation type="submission" date="2025-08" db="UniProtKB">
        <authorList>
            <consortium name="RefSeq"/>
        </authorList>
    </citation>
    <scope>IDENTIFICATION</scope>
    <source>
        <strain evidence="3">CBS 342.82</strain>
    </source>
</reference>
<accession>A0A6J3MAK3</accession>
<evidence type="ECO:0000313" key="3">
    <source>
        <dbReference type="RefSeq" id="XP_033462086.1"/>
    </source>
</evidence>
<gene>
    <name evidence="3" type="ORF">K489DRAFT_377589</name>
</gene>
<organism evidence="3">
    <name type="scientific">Dissoconium aciculare CBS 342.82</name>
    <dbReference type="NCBI Taxonomy" id="1314786"/>
    <lineage>
        <taxon>Eukaryota</taxon>
        <taxon>Fungi</taxon>
        <taxon>Dikarya</taxon>
        <taxon>Ascomycota</taxon>
        <taxon>Pezizomycotina</taxon>
        <taxon>Dothideomycetes</taxon>
        <taxon>Dothideomycetidae</taxon>
        <taxon>Mycosphaerellales</taxon>
        <taxon>Dissoconiaceae</taxon>
        <taxon>Dissoconium</taxon>
    </lineage>
</organism>
<dbReference type="RefSeq" id="XP_033462086.1">
    <property type="nucleotide sequence ID" value="XM_033604187.1"/>
</dbReference>
<keyword evidence="2" id="KW-1185">Reference proteome</keyword>
<reference evidence="3" key="1">
    <citation type="submission" date="2020-01" db="EMBL/GenBank/DDBJ databases">
        <authorList>
            <consortium name="DOE Joint Genome Institute"/>
            <person name="Haridas S."/>
            <person name="Albert R."/>
            <person name="Binder M."/>
            <person name="Bloem J."/>
            <person name="Labutti K."/>
            <person name="Salamov A."/>
            <person name="Andreopoulos B."/>
            <person name="Baker S.E."/>
            <person name="Barry K."/>
            <person name="Bills G."/>
            <person name="Bluhm B.H."/>
            <person name="Cannon C."/>
            <person name="Castanera R."/>
            <person name="Culley D.E."/>
            <person name="Daum C."/>
            <person name="Ezra D."/>
            <person name="Gonzalez J.B."/>
            <person name="Henrissat B."/>
            <person name="Kuo A."/>
            <person name="Liang C."/>
            <person name="Lipzen A."/>
            <person name="Lutzoni F."/>
            <person name="Magnuson J."/>
            <person name="Mondo S."/>
            <person name="Nolan M."/>
            <person name="Ohm R."/>
            <person name="Pangilinan J."/>
            <person name="Park H.-J."/>
            <person name="Ramirez L."/>
            <person name="Alfaro M."/>
            <person name="Sun H."/>
            <person name="Tritt A."/>
            <person name="Yoshinaga Y."/>
            <person name="Zwiers L.-H."/>
            <person name="Turgeon B.G."/>
            <person name="Goodwin S.B."/>
            <person name="Spatafora J.W."/>
            <person name="Crous P.W."/>
            <person name="Grigoriev I.V."/>
        </authorList>
    </citation>
    <scope>NUCLEOTIDE SEQUENCE</scope>
    <source>
        <strain evidence="3">CBS 342.82</strain>
    </source>
</reference>
<feature type="region of interest" description="Disordered" evidence="1">
    <location>
        <begin position="1"/>
        <end position="21"/>
    </location>
</feature>
<feature type="region of interest" description="Disordered" evidence="1">
    <location>
        <begin position="45"/>
        <end position="73"/>
    </location>
</feature>
<dbReference type="Proteomes" id="UP000504637">
    <property type="component" value="Unplaced"/>
</dbReference>
<dbReference type="GeneID" id="54361987"/>
<dbReference type="AlphaFoldDB" id="A0A6J3MAK3"/>
<evidence type="ECO:0000313" key="2">
    <source>
        <dbReference type="Proteomes" id="UP000504637"/>
    </source>
</evidence>
<sequence length="170" mass="18959">MLSVLRQMRMRGCSSNRPVGSPLSWTTDHTYSPRVFRPTMTVVDCRPNGRHEAAPTPTANRRREADDDRDNETIGETAGTMMRRRRRTMMMMMADNRQQTKGAAEIPGRLRAIVADCRRLNSLPSLLRGGHPGSTGEKLPHLIISVPFNCAPIAADGAKESHLCHQSRLV</sequence>
<reference evidence="3" key="2">
    <citation type="submission" date="2020-04" db="EMBL/GenBank/DDBJ databases">
        <authorList>
            <consortium name="NCBI Genome Project"/>
        </authorList>
    </citation>
    <scope>NUCLEOTIDE SEQUENCE</scope>
    <source>
        <strain evidence="3">CBS 342.82</strain>
    </source>
</reference>